<keyword evidence="10" id="KW-0732">Signal</keyword>
<keyword evidence="2 8" id="KW-0813">Transport</keyword>
<dbReference type="PANTHER" id="PTHR30069">
    <property type="entry name" value="TONB-DEPENDENT OUTER MEMBRANE RECEPTOR"/>
    <property type="match status" value="1"/>
</dbReference>
<dbReference type="AlphaFoldDB" id="A0A1I0SM04"/>
<evidence type="ECO:0000256" key="7">
    <source>
        <dbReference type="ARBA" id="ARBA00023237"/>
    </source>
</evidence>
<feature type="domain" description="TonB-dependent receptor plug" evidence="12">
    <location>
        <begin position="108"/>
        <end position="213"/>
    </location>
</feature>
<keyword evidence="4 8" id="KW-0812">Transmembrane</keyword>
<keyword evidence="13" id="KW-0675">Receptor</keyword>
<evidence type="ECO:0000256" key="9">
    <source>
        <dbReference type="RuleBase" id="RU003357"/>
    </source>
</evidence>
<keyword evidence="6 8" id="KW-0472">Membrane</keyword>
<dbReference type="Pfam" id="PF00593">
    <property type="entry name" value="TonB_dep_Rec_b-barrel"/>
    <property type="match status" value="1"/>
</dbReference>
<dbReference type="GO" id="GO:0044718">
    <property type="term" value="P:siderophore transmembrane transport"/>
    <property type="evidence" value="ECO:0007669"/>
    <property type="project" value="TreeGrafter"/>
</dbReference>
<dbReference type="SUPFAM" id="SSF56935">
    <property type="entry name" value="Porins"/>
    <property type="match status" value="1"/>
</dbReference>
<dbReference type="PROSITE" id="PS52016">
    <property type="entry name" value="TONB_DEPENDENT_REC_3"/>
    <property type="match status" value="1"/>
</dbReference>
<feature type="signal peptide" evidence="10">
    <location>
        <begin position="1"/>
        <end position="18"/>
    </location>
</feature>
<dbReference type="Gene3D" id="2.170.130.10">
    <property type="entry name" value="TonB-dependent receptor, plug domain"/>
    <property type="match status" value="1"/>
</dbReference>
<evidence type="ECO:0000256" key="5">
    <source>
        <dbReference type="ARBA" id="ARBA00023077"/>
    </source>
</evidence>
<keyword evidence="14" id="KW-1185">Reference proteome</keyword>
<dbReference type="RefSeq" id="WP_090979910.1">
    <property type="nucleotide sequence ID" value="NZ_FOJM01000001.1"/>
</dbReference>
<evidence type="ECO:0000313" key="14">
    <source>
        <dbReference type="Proteomes" id="UP000198836"/>
    </source>
</evidence>
<evidence type="ECO:0000256" key="4">
    <source>
        <dbReference type="ARBA" id="ARBA00022692"/>
    </source>
</evidence>
<sequence length="735" mass="81775">MKIFYVMLLSLCSTSLFAQVLKGKISTTGDFPLADVYLQNLRSKKHAHTNEAGFFLMKDVRRGDSIRVTLLGYLPVTTVVDGFVMNISLSPANFQLNEVVVSEGINHLSSVAAVDLATSPVNSSQELLRKVPGLFIGQHAGGGKAEQLFLRGFDLDHGTDINISVDGMPVNMVSHAHGQGYADLHFLIPELVEKIDFDKGPYHADKGNLATAGYVGFQTKDRLDHNSLTLEGGKFNTFKGLGLINLVNDAKQAAYVAGSYMKTDGPFEASQDFKRLNLMGKYTRLFNNLDKLSFSVMHFNSSWLASGQIPQRAVDEGLISRFGAIDANEGGKTSRSNLNLQYDQFINESTSLKSSAFYSRYDFGLYSNFTFFLNDPVNGDQIKQQEGRNIYGLQSVLSKKYSSSAADYGMQFGAGLRADQVKDIELSHTLNRQTTLEQVQFGDVSEINAYAFLNTEIDMGKLLINPAVRLDYFNFKYIDHLNGNFAARTGKATLSPKLNFLYNQSKDLQFFLKMGKGFHSNDSRVVIAKKTQEILPAAYGADLGASWKPAPRLILNAALWYLYLQQEFVYVGDEGVIEPSGKTSRKGIDFGLRYQLNNWFFLNGDMTYNHGRALDEPEGANYIPLAPPFTFTGGLSMKDLNNFSGSIKARYLASRPANGDNSIIAKGYFITDANVNYTWKRFTFGIITENIFNRVWNETQFATESRLQNEPLPVEEIDFTPGTPFSIRANVSLSF</sequence>
<dbReference type="InterPro" id="IPR039426">
    <property type="entry name" value="TonB-dep_rcpt-like"/>
</dbReference>
<comment type="subcellular location">
    <subcellularLocation>
        <location evidence="1 8">Cell outer membrane</location>
        <topology evidence="1 8">Multi-pass membrane protein</topology>
    </subcellularLocation>
</comment>
<dbReference type="Pfam" id="PF07715">
    <property type="entry name" value="Plug"/>
    <property type="match status" value="1"/>
</dbReference>
<protein>
    <submittedName>
        <fullName evidence="13">Outer membrane receptor proteins, mostly Fe transport</fullName>
    </submittedName>
</protein>
<evidence type="ECO:0000256" key="10">
    <source>
        <dbReference type="SAM" id="SignalP"/>
    </source>
</evidence>
<dbReference type="InterPro" id="IPR036942">
    <property type="entry name" value="Beta-barrel_TonB_sf"/>
</dbReference>
<evidence type="ECO:0000259" key="12">
    <source>
        <dbReference type="Pfam" id="PF07715"/>
    </source>
</evidence>
<dbReference type="InterPro" id="IPR000531">
    <property type="entry name" value="Beta-barrel_TonB"/>
</dbReference>
<dbReference type="GO" id="GO:0015344">
    <property type="term" value="F:siderophore uptake transmembrane transporter activity"/>
    <property type="evidence" value="ECO:0007669"/>
    <property type="project" value="TreeGrafter"/>
</dbReference>
<evidence type="ECO:0000259" key="11">
    <source>
        <dbReference type="Pfam" id="PF00593"/>
    </source>
</evidence>
<dbReference type="Gene3D" id="2.40.170.20">
    <property type="entry name" value="TonB-dependent receptor, beta-barrel domain"/>
    <property type="match status" value="1"/>
</dbReference>
<evidence type="ECO:0000256" key="2">
    <source>
        <dbReference type="ARBA" id="ARBA00022448"/>
    </source>
</evidence>
<proteinExistence type="inferred from homology"/>
<keyword evidence="3 8" id="KW-1134">Transmembrane beta strand</keyword>
<dbReference type="PANTHER" id="PTHR30069:SF36">
    <property type="entry name" value="BLL6948 PROTEIN"/>
    <property type="match status" value="1"/>
</dbReference>
<reference evidence="14" key="1">
    <citation type="submission" date="2016-10" db="EMBL/GenBank/DDBJ databases">
        <authorList>
            <person name="Varghese N."/>
            <person name="Submissions S."/>
        </authorList>
    </citation>
    <scope>NUCLEOTIDE SEQUENCE [LARGE SCALE GENOMIC DNA]</scope>
    <source>
        <strain evidence="14">DSM 18130</strain>
    </source>
</reference>
<feature type="domain" description="TonB-dependent receptor-like beta-barrel" evidence="11">
    <location>
        <begin position="319"/>
        <end position="685"/>
    </location>
</feature>
<comment type="similarity">
    <text evidence="8 9">Belongs to the TonB-dependent receptor family.</text>
</comment>
<dbReference type="InterPro" id="IPR037066">
    <property type="entry name" value="Plug_dom_sf"/>
</dbReference>
<accession>A0A1I0SM04</accession>
<evidence type="ECO:0000256" key="8">
    <source>
        <dbReference type="PROSITE-ProRule" id="PRU01360"/>
    </source>
</evidence>
<gene>
    <name evidence="13" type="ORF">SAMN04488511_101527</name>
</gene>
<dbReference type="Proteomes" id="UP000198836">
    <property type="component" value="Unassembled WGS sequence"/>
</dbReference>
<evidence type="ECO:0000313" key="13">
    <source>
        <dbReference type="EMBL" id="SFA39796.1"/>
    </source>
</evidence>
<dbReference type="OrthoDB" id="99480at2"/>
<evidence type="ECO:0000256" key="3">
    <source>
        <dbReference type="ARBA" id="ARBA00022452"/>
    </source>
</evidence>
<keyword evidence="7 8" id="KW-0998">Cell outer membrane</keyword>
<dbReference type="InterPro" id="IPR012910">
    <property type="entry name" value="Plug_dom"/>
</dbReference>
<keyword evidence="5 9" id="KW-0798">TonB box</keyword>
<name>A0A1I0SM04_9SPHI</name>
<organism evidence="13 14">
    <name type="scientific">Pedobacter suwonensis</name>
    <dbReference type="NCBI Taxonomy" id="332999"/>
    <lineage>
        <taxon>Bacteria</taxon>
        <taxon>Pseudomonadati</taxon>
        <taxon>Bacteroidota</taxon>
        <taxon>Sphingobacteriia</taxon>
        <taxon>Sphingobacteriales</taxon>
        <taxon>Sphingobacteriaceae</taxon>
        <taxon>Pedobacter</taxon>
    </lineage>
</organism>
<dbReference type="SUPFAM" id="SSF49464">
    <property type="entry name" value="Carboxypeptidase regulatory domain-like"/>
    <property type="match status" value="1"/>
</dbReference>
<dbReference type="EMBL" id="FOJM01000001">
    <property type="protein sequence ID" value="SFA39796.1"/>
    <property type="molecule type" value="Genomic_DNA"/>
</dbReference>
<dbReference type="GO" id="GO:0009279">
    <property type="term" value="C:cell outer membrane"/>
    <property type="evidence" value="ECO:0007669"/>
    <property type="project" value="UniProtKB-SubCell"/>
</dbReference>
<dbReference type="InterPro" id="IPR008969">
    <property type="entry name" value="CarboxyPept-like_regulatory"/>
</dbReference>
<evidence type="ECO:0000256" key="1">
    <source>
        <dbReference type="ARBA" id="ARBA00004571"/>
    </source>
</evidence>
<feature type="chain" id="PRO_5011789833" evidence="10">
    <location>
        <begin position="19"/>
        <end position="735"/>
    </location>
</feature>
<evidence type="ECO:0000256" key="6">
    <source>
        <dbReference type="ARBA" id="ARBA00023136"/>
    </source>
</evidence>